<dbReference type="CDD" id="cd01168">
    <property type="entry name" value="adenosine_kinase"/>
    <property type="match status" value="1"/>
</dbReference>
<dbReference type="Gene3D" id="3.40.1190.20">
    <property type="match status" value="1"/>
</dbReference>
<dbReference type="InterPro" id="IPR002173">
    <property type="entry name" value="Carboh/pur_kinase_PfkB_CS"/>
</dbReference>
<feature type="non-terminal residue" evidence="5">
    <location>
        <position position="356"/>
    </location>
</feature>
<evidence type="ECO:0000259" key="4">
    <source>
        <dbReference type="Pfam" id="PF00294"/>
    </source>
</evidence>
<dbReference type="AlphaFoldDB" id="E1ZIN1"/>
<name>E1ZIN1_CHLVA</name>
<feature type="non-terminal residue" evidence="5">
    <location>
        <position position="1"/>
    </location>
</feature>
<organism evidence="6">
    <name type="scientific">Chlorella variabilis</name>
    <name type="common">Green alga</name>
    <dbReference type="NCBI Taxonomy" id="554065"/>
    <lineage>
        <taxon>Eukaryota</taxon>
        <taxon>Viridiplantae</taxon>
        <taxon>Chlorophyta</taxon>
        <taxon>core chlorophytes</taxon>
        <taxon>Trebouxiophyceae</taxon>
        <taxon>Chlorellales</taxon>
        <taxon>Chlorellaceae</taxon>
        <taxon>Chlorella clade</taxon>
        <taxon>Chlorella</taxon>
    </lineage>
</organism>
<reference evidence="5 6" key="1">
    <citation type="journal article" date="2010" name="Plant Cell">
        <title>The Chlorella variabilis NC64A genome reveals adaptation to photosymbiosis, coevolution with viruses, and cryptic sex.</title>
        <authorList>
            <person name="Blanc G."/>
            <person name="Duncan G."/>
            <person name="Agarkova I."/>
            <person name="Borodovsky M."/>
            <person name="Gurnon J."/>
            <person name="Kuo A."/>
            <person name="Lindquist E."/>
            <person name="Lucas S."/>
            <person name="Pangilinan J."/>
            <person name="Polle J."/>
            <person name="Salamov A."/>
            <person name="Terry A."/>
            <person name="Yamada T."/>
            <person name="Dunigan D.D."/>
            <person name="Grigoriev I.V."/>
            <person name="Claverie J.M."/>
            <person name="Van Etten J.L."/>
        </authorList>
    </citation>
    <scope>NUCLEOTIDE SEQUENCE [LARGE SCALE GENOMIC DNA]</scope>
    <source>
        <strain evidence="5 6">NC64A</strain>
    </source>
</reference>
<keyword evidence="3" id="KW-0418">Kinase</keyword>
<dbReference type="SUPFAM" id="SSF53613">
    <property type="entry name" value="Ribokinase-like"/>
    <property type="match status" value="1"/>
</dbReference>
<dbReference type="RefSeq" id="XP_005846464.1">
    <property type="nucleotide sequence ID" value="XM_005846402.1"/>
</dbReference>
<dbReference type="FunCoup" id="E1ZIN1">
    <property type="interactions" value="555"/>
</dbReference>
<dbReference type="OrthoDB" id="415590at2759"/>
<dbReference type="eggNOG" id="KOG2854">
    <property type="taxonomic scope" value="Eukaryota"/>
</dbReference>
<dbReference type="Pfam" id="PF00294">
    <property type="entry name" value="PfkB"/>
    <property type="match status" value="1"/>
</dbReference>
<dbReference type="InterPro" id="IPR029056">
    <property type="entry name" value="Ribokinase-like"/>
</dbReference>
<dbReference type="Proteomes" id="UP000008141">
    <property type="component" value="Unassembled WGS sequence"/>
</dbReference>
<keyword evidence="6" id="KW-1185">Reference proteome</keyword>
<dbReference type="InterPro" id="IPR011611">
    <property type="entry name" value="PfkB_dom"/>
</dbReference>
<evidence type="ECO:0000313" key="5">
    <source>
        <dbReference type="EMBL" id="EFN54362.1"/>
    </source>
</evidence>
<comment type="similarity">
    <text evidence="1">Belongs to the carbohydrate kinase PfkB family.</text>
</comment>
<evidence type="ECO:0000256" key="1">
    <source>
        <dbReference type="ARBA" id="ARBA00010688"/>
    </source>
</evidence>
<accession>E1ZIN1</accession>
<feature type="domain" description="Carbohydrate kinase PfkB" evidence="4">
    <location>
        <begin position="48"/>
        <end position="346"/>
    </location>
</feature>
<dbReference type="EMBL" id="GL433848">
    <property type="protein sequence ID" value="EFN54362.1"/>
    <property type="molecule type" value="Genomic_DNA"/>
</dbReference>
<evidence type="ECO:0000256" key="2">
    <source>
        <dbReference type="ARBA" id="ARBA00022679"/>
    </source>
</evidence>
<dbReference type="InParanoid" id="E1ZIN1"/>
<dbReference type="KEGG" id="cvr:CHLNCDRAFT_16922"/>
<evidence type="ECO:0000313" key="6">
    <source>
        <dbReference type="Proteomes" id="UP000008141"/>
    </source>
</evidence>
<protein>
    <recommendedName>
        <fullName evidence="4">Carbohydrate kinase PfkB domain-containing protein</fullName>
    </recommendedName>
</protein>
<proteinExistence type="inferred from homology"/>
<dbReference type="PANTHER" id="PTHR43320">
    <property type="entry name" value="SUGAR KINASE"/>
    <property type="match status" value="1"/>
</dbReference>
<dbReference type="GO" id="GO:0016301">
    <property type="term" value="F:kinase activity"/>
    <property type="evidence" value="ECO:0007669"/>
    <property type="project" value="UniProtKB-KW"/>
</dbReference>
<sequence length="356" mass="36399">YDCLGLAQAMVDIASAVDDDMLARLQVEKGSRRLVSLEERGAVLAQLEGREYSVAAGGSLSNTLLGLARLGRAAAEARGEPPLRVAMAGLLGDDLLGEFYRAQMEAAGVHVASPPLAGGATGTVVVLTSPDAQRTMCSHLGTAAEVAVDAALQAAIARSRLLVVEGYLWELPGAQRTVAKAIAAARRHGCVVAMTAGDAGVVRRHAAAMWAAIDAGVDLLFTNAGEAEALLLHEPRGEACQGGGAAAAAAGHCATGEQLALRLGPHCSVVVVTDGDRGSYMTALGQLHCVPPCWMDAPPVDTCGAGDAYAAGLLYAYLRHHDLVSMGRTAARVATAVISKHGATLTPEAADALARS</sequence>
<dbReference type="OMA" id="AFAFLHH"/>
<dbReference type="STRING" id="554065.E1ZIN1"/>
<evidence type="ECO:0000256" key="3">
    <source>
        <dbReference type="ARBA" id="ARBA00022777"/>
    </source>
</evidence>
<dbReference type="GeneID" id="17353691"/>
<dbReference type="PROSITE" id="PS00584">
    <property type="entry name" value="PFKB_KINASES_2"/>
    <property type="match status" value="1"/>
</dbReference>
<keyword evidence="2" id="KW-0808">Transferase</keyword>
<gene>
    <name evidence="5" type="ORF">CHLNCDRAFT_16922</name>
</gene>
<dbReference type="PANTHER" id="PTHR43320:SF3">
    <property type="entry name" value="CARBOHYDRATE KINASE PFKB DOMAIN-CONTAINING PROTEIN"/>
    <property type="match status" value="1"/>
</dbReference>
<dbReference type="InterPro" id="IPR052700">
    <property type="entry name" value="Carb_kinase_PfkB-like"/>
</dbReference>